<comment type="caution">
    <text evidence="1">The sequence shown here is derived from an EMBL/GenBank/DDBJ whole genome shotgun (WGS) entry which is preliminary data.</text>
</comment>
<name>A0A0F9GG43_9ZZZZ</name>
<dbReference type="AlphaFoldDB" id="A0A0F9GG43"/>
<reference evidence="1" key="1">
    <citation type="journal article" date="2015" name="Nature">
        <title>Complex archaea that bridge the gap between prokaryotes and eukaryotes.</title>
        <authorList>
            <person name="Spang A."/>
            <person name="Saw J.H."/>
            <person name="Jorgensen S.L."/>
            <person name="Zaremba-Niedzwiedzka K."/>
            <person name="Martijn J."/>
            <person name="Lind A.E."/>
            <person name="van Eijk R."/>
            <person name="Schleper C."/>
            <person name="Guy L."/>
            <person name="Ettema T.J."/>
        </authorList>
    </citation>
    <scope>NUCLEOTIDE SEQUENCE</scope>
</reference>
<dbReference type="EMBL" id="LAZR01020254">
    <property type="protein sequence ID" value="KKL89556.1"/>
    <property type="molecule type" value="Genomic_DNA"/>
</dbReference>
<protein>
    <recommendedName>
        <fullName evidence="2">BRO1 domain-containing protein</fullName>
    </recommendedName>
</protein>
<proteinExistence type="predicted"/>
<evidence type="ECO:0008006" key="2">
    <source>
        <dbReference type="Google" id="ProtNLM"/>
    </source>
</evidence>
<sequence length="409" mass="48234">MFFDEETMRRIRYLHYSIKKIEDALVKEDEHFNLDDLNLILEYTKILNVNYRNENHKEILKALDITTVFQDPQSNKEIEIKDLMFECARVLWVMAKSYSQLSEKYEEEENWENAVVSMTESSKMYKTSAYFSAAVVFQNDKGVTLTSENLELNSEESRILAQSVATLREEHNNNIYFCSKMYAGLSLLSKRLFYLKKHEEKKKQQIRAQFHYDMGKACFLKAQATIESSITTINKEKVKKLQQKASWYFIKAKDIWEDMLKNIPATEEEMENIELNLSIVIENLKENDVEQLDYEEIKKIQDPEPIIIIPENLAPFVPKSIIYLTKFVPKDLNIKRFKSYQKKKLEEKIPYSKKEKLIDKKAGVVRTINELKLLKENNEIEVEKFAELMEKYSTKLKMIGSALEKLGKK</sequence>
<accession>A0A0F9GG43</accession>
<organism evidence="1">
    <name type="scientific">marine sediment metagenome</name>
    <dbReference type="NCBI Taxonomy" id="412755"/>
    <lineage>
        <taxon>unclassified sequences</taxon>
        <taxon>metagenomes</taxon>
        <taxon>ecological metagenomes</taxon>
    </lineage>
</organism>
<gene>
    <name evidence="1" type="ORF">LCGC14_1913520</name>
</gene>
<evidence type="ECO:0000313" key="1">
    <source>
        <dbReference type="EMBL" id="KKL89556.1"/>
    </source>
</evidence>